<dbReference type="AlphaFoldDB" id="A0A7J6TNN7"/>
<feature type="region of interest" description="Disordered" evidence="1">
    <location>
        <begin position="151"/>
        <end position="232"/>
    </location>
</feature>
<dbReference type="Proteomes" id="UP000553632">
    <property type="component" value="Unassembled WGS sequence"/>
</dbReference>
<comment type="caution">
    <text evidence="2">The sequence shown here is derived from an EMBL/GenBank/DDBJ whole genome shotgun (WGS) entry which is preliminary data.</text>
</comment>
<protein>
    <submittedName>
        <fullName evidence="2">Uncharacterized protein</fullName>
    </submittedName>
</protein>
<feature type="non-terminal residue" evidence="2">
    <location>
        <position position="232"/>
    </location>
</feature>
<sequence>MFADWEFLFFFGPHEPGKQHKEKGEEAAAEVAAEDVGSKRGIKGAGSDEPLRRDVLHYIYEQTSNVHQHSEECTAAIMQCLTQLLNASEIRMHFVTTRDLVTHTRNCSDNEAHLVENLSETKSSACFIQQRFEQEGNKLDSIQTQLMQLTDHNEPQLPRASPVAPVVEHSRPPPSTIPRDARPVETEYAEASPRHSRDEEAPCQVGQENAEEIREATPAPNEASATLHYQGD</sequence>
<accession>A0A7J6TNN7</accession>
<gene>
    <name evidence="2" type="ORF">FOZ63_028900</name>
</gene>
<evidence type="ECO:0000256" key="1">
    <source>
        <dbReference type="SAM" id="MobiDB-lite"/>
    </source>
</evidence>
<dbReference type="EMBL" id="JABANO010009380">
    <property type="protein sequence ID" value="KAF4746954.1"/>
    <property type="molecule type" value="Genomic_DNA"/>
</dbReference>
<reference evidence="2 3" key="1">
    <citation type="submission" date="2020-04" db="EMBL/GenBank/DDBJ databases">
        <title>Perkinsus olseni comparative genomics.</title>
        <authorList>
            <person name="Bogema D.R."/>
        </authorList>
    </citation>
    <scope>NUCLEOTIDE SEQUENCE [LARGE SCALE GENOMIC DNA]</scope>
    <source>
        <strain evidence="2 3">ATCC PRA-207</strain>
    </source>
</reference>
<organism evidence="2 3">
    <name type="scientific">Perkinsus olseni</name>
    <name type="common">Perkinsus atlanticus</name>
    <dbReference type="NCBI Taxonomy" id="32597"/>
    <lineage>
        <taxon>Eukaryota</taxon>
        <taxon>Sar</taxon>
        <taxon>Alveolata</taxon>
        <taxon>Perkinsozoa</taxon>
        <taxon>Perkinsea</taxon>
        <taxon>Perkinsida</taxon>
        <taxon>Perkinsidae</taxon>
        <taxon>Perkinsus</taxon>
    </lineage>
</organism>
<keyword evidence="3" id="KW-1185">Reference proteome</keyword>
<evidence type="ECO:0000313" key="2">
    <source>
        <dbReference type="EMBL" id="KAF4746954.1"/>
    </source>
</evidence>
<proteinExistence type="predicted"/>
<evidence type="ECO:0000313" key="3">
    <source>
        <dbReference type="Proteomes" id="UP000553632"/>
    </source>
</evidence>
<name>A0A7J6TNN7_PEROL</name>